<dbReference type="EMBL" id="CM009755">
    <property type="protein sequence ID" value="PUZ47966.1"/>
    <property type="molecule type" value="Genomic_DNA"/>
</dbReference>
<dbReference type="Gramene" id="PUZ47966">
    <property type="protein sequence ID" value="PUZ47966"/>
    <property type="gene ID" value="GQ55_7G208100"/>
</dbReference>
<name>A0A2T7CXA0_9POAL</name>
<organism evidence="2 3">
    <name type="scientific">Panicum hallii var. hallii</name>
    <dbReference type="NCBI Taxonomy" id="1504633"/>
    <lineage>
        <taxon>Eukaryota</taxon>
        <taxon>Viridiplantae</taxon>
        <taxon>Streptophyta</taxon>
        <taxon>Embryophyta</taxon>
        <taxon>Tracheophyta</taxon>
        <taxon>Spermatophyta</taxon>
        <taxon>Magnoliopsida</taxon>
        <taxon>Liliopsida</taxon>
        <taxon>Poales</taxon>
        <taxon>Poaceae</taxon>
        <taxon>PACMAD clade</taxon>
        <taxon>Panicoideae</taxon>
        <taxon>Panicodae</taxon>
        <taxon>Paniceae</taxon>
        <taxon>Panicinae</taxon>
        <taxon>Panicum</taxon>
        <taxon>Panicum sect. Panicum</taxon>
    </lineage>
</organism>
<sequence length="197" mass="20957">MRARHGLVGAPLSDPSPAALTRARTTLSLSSSLPAAPPPACETDARSRQAGASQRGIPRSSPAANGRAPRSRRASSRGRDREAGGGKARTLRCLFCLCSAPRIARVRRLGLGRPGSHRVASPRRAHPRRIEPPRACVREEAPAINRGAPARPVRRRCHLLRRHRLLVPGGVAEWVGGTSLRGGALKSTAGFGPLLEQ</sequence>
<feature type="compositionally biased region" description="Low complexity" evidence="1">
    <location>
        <begin position="15"/>
        <end position="34"/>
    </location>
</feature>
<reference evidence="2 3" key="1">
    <citation type="submission" date="2018-04" db="EMBL/GenBank/DDBJ databases">
        <title>WGS assembly of Panicum hallii var. hallii HAL2.</title>
        <authorList>
            <person name="Lovell J."/>
            <person name="Jenkins J."/>
            <person name="Lowry D."/>
            <person name="Mamidi S."/>
            <person name="Sreedasyam A."/>
            <person name="Weng X."/>
            <person name="Barry K."/>
            <person name="Bonette J."/>
            <person name="Campitelli B."/>
            <person name="Daum C."/>
            <person name="Gordon S."/>
            <person name="Gould B."/>
            <person name="Lipzen A."/>
            <person name="MacQueen A."/>
            <person name="Palacio-Mejia J."/>
            <person name="Plott C."/>
            <person name="Shakirov E."/>
            <person name="Shu S."/>
            <person name="Yoshinaga Y."/>
            <person name="Zane M."/>
            <person name="Rokhsar D."/>
            <person name="Grimwood J."/>
            <person name="Schmutz J."/>
            <person name="Juenger T."/>
        </authorList>
    </citation>
    <scope>NUCLEOTIDE SEQUENCE [LARGE SCALE GENOMIC DNA]</scope>
    <source>
        <strain evidence="3">cv. HAL2</strain>
    </source>
</reference>
<evidence type="ECO:0000313" key="2">
    <source>
        <dbReference type="EMBL" id="PUZ47966.1"/>
    </source>
</evidence>
<proteinExistence type="predicted"/>
<accession>A0A2T7CXA0</accession>
<evidence type="ECO:0000313" key="3">
    <source>
        <dbReference type="Proteomes" id="UP000244336"/>
    </source>
</evidence>
<dbReference type="AlphaFoldDB" id="A0A2T7CXA0"/>
<protein>
    <submittedName>
        <fullName evidence="2">Uncharacterized protein</fullName>
    </submittedName>
</protein>
<evidence type="ECO:0000256" key="1">
    <source>
        <dbReference type="SAM" id="MobiDB-lite"/>
    </source>
</evidence>
<feature type="region of interest" description="Disordered" evidence="1">
    <location>
        <begin position="1"/>
        <end position="84"/>
    </location>
</feature>
<dbReference type="Proteomes" id="UP000244336">
    <property type="component" value="Chromosome 7"/>
</dbReference>
<gene>
    <name evidence="2" type="ORF">GQ55_7G208100</name>
</gene>
<keyword evidence="3" id="KW-1185">Reference proteome</keyword>
<feature type="compositionally biased region" description="Low complexity" evidence="1">
    <location>
        <begin position="58"/>
        <end position="68"/>
    </location>
</feature>